<dbReference type="AlphaFoldDB" id="A0AAD8NI24"/>
<dbReference type="InterPro" id="IPR001810">
    <property type="entry name" value="F-box_dom"/>
</dbReference>
<organism evidence="2 3">
    <name type="scientific">Tagetes erecta</name>
    <name type="common">African marigold</name>
    <dbReference type="NCBI Taxonomy" id="13708"/>
    <lineage>
        <taxon>Eukaryota</taxon>
        <taxon>Viridiplantae</taxon>
        <taxon>Streptophyta</taxon>
        <taxon>Embryophyta</taxon>
        <taxon>Tracheophyta</taxon>
        <taxon>Spermatophyta</taxon>
        <taxon>Magnoliopsida</taxon>
        <taxon>eudicotyledons</taxon>
        <taxon>Gunneridae</taxon>
        <taxon>Pentapetalae</taxon>
        <taxon>asterids</taxon>
        <taxon>campanulids</taxon>
        <taxon>Asterales</taxon>
        <taxon>Asteraceae</taxon>
        <taxon>Asteroideae</taxon>
        <taxon>Heliantheae alliance</taxon>
        <taxon>Tageteae</taxon>
        <taxon>Tagetes</taxon>
    </lineage>
</organism>
<feature type="domain" description="F-box" evidence="1">
    <location>
        <begin position="14"/>
        <end position="44"/>
    </location>
</feature>
<comment type="caution">
    <text evidence="2">The sequence shown here is derived from an EMBL/GenBank/DDBJ whole genome shotgun (WGS) entry which is preliminary data.</text>
</comment>
<dbReference type="Proteomes" id="UP001229421">
    <property type="component" value="Unassembled WGS sequence"/>
</dbReference>
<dbReference type="Pfam" id="PF00646">
    <property type="entry name" value="F-box"/>
    <property type="match status" value="1"/>
</dbReference>
<dbReference type="GO" id="GO:0005634">
    <property type="term" value="C:nucleus"/>
    <property type="evidence" value="ECO:0007669"/>
    <property type="project" value="TreeGrafter"/>
</dbReference>
<dbReference type="PANTHER" id="PTHR24414:SF44">
    <property type="entry name" value="F-BOX DOMAIN-CONTAINING PROTEIN"/>
    <property type="match status" value="1"/>
</dbReference>
<name>A0AAD8NI24_TARER</name>
<dbReference type="GO" id="GO:0043161">
    <property type="term" value="P:proteasome-mediated ubiquitin-dependent protein catabolic process"/>
    <property type="evidence" value="ECO:0007669"/>
    <property type="project" value="TreeGrafter"/>
</dbReference>
<dbReference type="InterPro" id="IPR050354">
    <property type="entry name" value="F-box/kelch-repeat_ARATH"/>
</dbReference>
<dbReference type="EMBL" id="JAUHHV010000011">
    <property type="protein sequence ID" value="KAK1408693.1"/>
    <property type="molecule type" value="Genomic_DNA"/>
</dbReference>
<reference evidence="2" key="1">
    <citation type="journal article" date="2023" name="bioRxiv">
        <title>Improved chromosome-level genome assembly for marigold (Tagetes erecta).</title>
        <authorList>
            <person name="Jiang F."/>
            <person name="Yuan L."/>
            <person name="Wang S."/>
            <person name="Wang H."/>
            <person name="Xu D."/>
            <person name="Wang A."/>
            <person name="Fan W."/>
        </authorList>
    </citation>
    <scope>NUCLEOTIDE SEQUENCE</scope>
    <source>
        <strain evidence="2">WSJ</strain>
        <tissue evidence="2">Leaf</tissue>
    </source>
</reference>
<evidence type="ECO:0000313" key="2">
    <source>
        <dbReference type="EMBL" id="KAK1408693.1"/>
    </source>
</evidence>
<proteinExistence type="predicted"/>
<evidence type="ECO:0000259" key="1">
    <source>
        <dbReference type="Pfam" id="PF00646"/>
    </source>
</evidence>
<protein>
    <recommendedName>
        <fullName evidence="1">F-box domain-containing protein</fullName>
    </recommendedName>
</protein>
<dbReference type="Gene3D" id="2.120.10.80">
    <property type="entry name" value="Kelch-type beta propeller"/>
    <property type="match status" value="1"/>
</dbReference>
<sequence>MNNFTGEQPPIHGDVLEAILSHLPLIHLIPATHVSKSWSTTISSTITSTTAKPWLILHTQTNRPPYTTTTHAYDPQSNSWIQIHNSSINYISTLRSSNSNLLYMISESHLSFSFDPLHLTWHNTVAPKISRLDPIVAVVGTNVIIAGGVHDFENDPLAVEIYDLNSQIWTKSDPMPEFFARSSSSMWLSVASDDHRLFVMDKCSGVTYVFDTSSCNWFGPYDLRPDCSDCCISVIGFIDSKLIVIGVLGEAEDVTGVKVFEVDMNCSSFELTMIGEMPVNLIESFKSDDDSVIESVDVVMAGNMVYMCVCSGGEEVVIVCELVEGGGCRWRRVVSTVAIRRSVVGRLVLTCSMVGMDELQRATQLGNRKFVVKR</sequence>
<gene>
    <name evidence="2" type="ORF">QVD17_40683</name>
</gene>
<dbReference type="GO" id="GO:0005829">
    <property type="term" value="C:cytosol"/>
    <property type="evidence" value="ECO:0007669"/>
    <property type="project" value="TreeGrafter"/>
</dbReference>
<dbReference type="InterPro" id="IPR015915">
    <property type="entry name" value="Kelch-typ_b-propeller"/>
</dbReference>
<keyword evidence="3" id="KW-1185">Reference proteome</keyword>
<dbReference type="SUPFAM" id="SSF117281">
    <property type="entry name" value="Kelch motif"/>
    <property type="match status" value="1"/>
</dbReference>
<evidence type="ECO:0000313" key="3">
    <source>
        <dbReference type="Proteomes" id="UP001229421"/>
    </source>
</evidence>
<accession>A0AAD8NI24</accession>
<dbReference type="PANTHER" id="PTHR24414">
    <property type="entry name" value="F-BOX/KELCH-REPEAT PROTEIN SKIP4"/>
    <property type="match status" value="1"/>
</dbReference>